<keyword evidence="3 4" id="KW-0808">Transferase</keyword>
<evidence type="ECO:0000256" key="5">
    <source>
        <dbReference type="RuleBase" id="RU362057"/>
    </source>
</evidence>
<comment type="similarity">
    <text evidence="1 4">Belongs to the UDP-glycosyltransferase family.</text>
</comment>
<dbReference type="Proteomes" id="UP001415857">
    <property type="component" value="Unassembled WGS sequence"/>
</dbReference>
<dbReference type="FunFam" id="3.40.50.2000:FF:000101">
    <property type="entry name" value="Glycosyltransferase"/>
    <property type="match status" value="1"/>
</dbReference>
<dbReference type="CDD" id="cd03784">
    <property type="entry name" value="GT1_Gtf-like"/>
    <property type="match status" value="1"/>
</dbReference>
<dbReference type="FunFam" id="3.40.50.2000:FF:000019">
    <property type="entry name" value="Glycosyltransferase"/>
    <property type="match status" value="1"/>
</dbReference>
<dbReference type="Gene3D" id="3.40.50.2000">
    <property type="entry name" value="Glycogen Phosphorylase B"/>
    <property type="match status" value="2"/>
</dbReference>
<accession>A0AAP0S3B8</accession>
<proteinExistence type="inferred from homology"/>
<evidence type="ECO:0000256" key="3">
    <source>
        <dbReference type="ARBA" id="ARBA00022679"/>
    </source>
</evidence>
<name>A0AAP0S3B8_LIQFO</name>
<reference evidence="6 7" key="1">
    <citation type="journal article" date="2024" name="Plant J.">
        <title>Genome sequences and population genomics reveal climatic adaptation and genomic divergence between two closely related sweetgum species.</title>
        <authorList>
            <person name="Xu W.Q."/>
            <person name="Ren C.Q."/>
            <person name="Zhang X.Y."/>
            <person name="Comes H.P."/>
            <person name="Liu X.H."/>
            <person name="Li Y.G."/>
            <person name="Kettle C.J."/>
            <person name="Jalonen R."/>
            <person name="Gaisberger H."/>
            <person name="Ma Y.Z."/>
            <person name="Qiu Y.X."/>
        </authorList>
    </citation>
    <scope>NUCLEOTIDE SEQUENCE [LARGE SCALE GENOMIC DNA]</scope>
    <source>
        <strain evidence="6">Hangzhou</strain>
    </source>
</reference>
<evidence type="ECO:0000256" key="4">
    <source>
        <dbReference type="RuleBase" id="RU003718"/>
    </source>
</evidence>
<dbReference type="PROSITE" id="PS00375">
    <property type="entry name" value="UDPGT"/>
    <property type="match status" value="1"/>
</dbReference>
<protein>
    <recommendedName>
        <fullName evidence="5">Glycosyltransferase</fullName>
        <ecNumber evidence="5">2.4.1.-</ecNumber>
    </recommendedName>
</protein>
<comment type="caution">
    <text evidence="6">The sequence shown here is derived from an EMBL/GenBank/DDBJ whole genome shotgun (WGS) entry which is preliminary data.</text>
</comment>
<evidence type="ECO:0000256" key="1">
    <source>
        <dbReference type="ARBA" id="ARBA00009995"/>
    </source>
</evidence>
<keyword evidence="2 4" id="KW-0328">Glycosyltransferase</keyword>
<dbReference type="InterPro" id="IPR002213">
    <property type="entry name" value="UDP_glucos_trans"/>
</dbReference>
<dbReference type="GO" id="GO:0080043">
    <property type="term" value="F:quercetin 3-O-glucosyltransferase activity"/>
    <property type="evidence" value="ECO:0007669"/>
    <property type="project" value="TreeGrafter"/>
</dbReference>
<evidence type="ECO:0000313" key="7">
    <source>
        <dbReference type="Proteomes" id="UP001415857"/>
    </source>
</evidence>
<dbReference type="EMBL" id="JBBPBK010000004">
    <property type="protein sequence ID" value="KAK9286816.1"/>
    <property type="molecule type" value="Genomic_DNA"/>
</dbReference>
<dbReference type="EC" id="2.4.1.-" evidence="5"/>
<dbReference type="SUPFAM" id="SSF53756">
    <property type="entry name" value="UDP-Glycosyltransferase/glycogen phosphorylase"/>
    <property type="match status" value="1"/>
</dbReference>
<gene>
    <name evidence="6" type="ORF">L1049_015221</name>
</gene>
<keyword evidence="7" id="KW-1185">Reference proteome</keyword>
<dbReference type="GO" id="GO:0080044">
    <property type="term" value="F:quercetin 7-O-glucosyltransferase activity"/>
    <property type="evidence" value="ECO:0007669"/>
    <property type="project" value="TreeGrafter"/>
</dbReference>
<dbReference type="PANTHER" id="PTHR11926:SF1441">
    <property type="entry name" value="GLYCOSYLTRANSFERASE"/>
    <property type="match status" value="1"/>
</dbReference>
<sequence length="474" mass="52563">MAMKEERKGIHVLMVAFAAQGHINPMLRLGKRLVSKGLHVTLATTELAAHRMLKFSTTTTKSISGIHLEFFFDGLSIDYDRKSNLDHYMDTLAKFGPINLSKLIQNLSHDHVPKFSCIINNPFVPWVADVAAEHKIPCAMLCIQPCTLYAIYYRFFNNLNSFPSLTNPDMSVELPGLPLLHTQDLPSFVLPSNPFGSIPKLFSQMFQNMKKVKWVLGNSFYELEKEVIDSMAELYPIRPIGPLVPSILLGEDQNLDIGIDLWKPEETCMEWLNQQPPSSVIYVSFGSNVVLSAKQMENIARGLKNSNHPFLWVAKSSDYPVKDGAGELPLGFLEETKGQGLIVPWCPQTKVLAHPAIACFLSHCGWNSTLETMAAGIPIIAYPQWTDQPTNAKLIGDVLQVGVKLMPNKDGVVSNEEVERCIGEIVGGPKAEEFKKKAAELKKGARQAVAEGGSSDRNMQLFVDEIIGNSRVDA</sequence>
<dbReference type="Pfam" id="PF00201">
    <property type="entry name" value="UDPGT"/>
    <property type="match status" value="1"/>
</dbReference>
<dbReference type="PANTHER" id="PTHR11926">
    <property type="entry name" value="GLUCOSYL/GLUCURONOSYL TRANSFERASES"/>
    <property type="match status" value="1"/>
</dbReference>
<organism evidence="6 7">
    <name type="scientific">Liquidambar formosana</name>
    <name type="common">Formosan gum</name>
    <dbReference type="NCBI Taxonomy" id="63359"/>
    <lineage>
        <taxon>Eukaryota</taxon>
        <taxon>Viridiplantae</taxon>
        <taxon>Streptophyta</taxon>
        <taxon>Embryophyta</taxon>
        <taxon>Tracheophyta</taxon>
        <taxon>Spermatophyta</taxon>
        <taxon>Magnoliopsida</taxon>
        <taxon>eudicotyledons</taxon>
        <taxon>Gunneridae</taxon>
        <taxon>Pentapetalae</taxon>
        <taxon>Saxifragales</taxon>
        <taxon>Altingiaceae</taxon>
        <taxon>Liquidambar</taxon>
    </lineage>
</organism>
<evidence type="ECO:0000256" key="2">
    <source>
        <dbReference type="ARBA" id="ARBA00022676"/>
    </source>
</evidence>
<evidence type="ECO:0000313" key="6">
    <source>
        <dbReference type="EMBL" id="KAK9286816.1"/>
    </source>
</evidence>
<dbReference type="AlphaFoldDB" id="A0AAP0S3B8"/>
<dbReference type="InterPro" id="IPR035595">
    <property type="entry name" value="UDP_glycos_trans_CS"/>
</dbReference>